<dbReference type="Pfam" id="PF10122">
    <property type="entry name" value="Zn_ribbon_Com"/>
    <property type="match status" value="1"/>
</dbReference>
<dbReference type="GO" id="GO:0003677">
    <property type="term" value="F:DNA binding"/>
    <property type="evidence" value="ECO:0007669"/>
    <property type="project" value="UniProtKB-KW"/>
</dbReference>
<organism evidence="2 3">
    <name type="scientific">Pseudomonas berkeleyensis</name>
    <dbReference type="NCBI Taxonomy" id="2726956"/>
    <lineage>
        <taxon>Bacteria</taxon>
        <taxon>Pseudomonadati</taxon>
        <taxon>Pseudomonadota</taxon>
        <taxon>Gammaproteobacteria</taxon>
        <taxon>Pseudomonadales</taxon>
        <taxon>Pseudomonadaceae</taxon>
        <taxon>Pseudomonas</taxon>
    </lineage>
</organism>
<name>A0A7G5DWI6_9PSED</name>
<dbReference type="AlphaFoldDB" id="A0A7G5DWI6"/>
<keyword evidence="2" id="KW-0238">DNA-binding</keyword>
<protein>
    <submittedName>
        <fullName evidence="2">Com family DNA-binding transcriptional regulator</fullName>
    </submittedName>
</protein>
<dbReference type="EMBL" id="CP059139">
    <property type="protein sequence ID" value="QMV66111.1"/>
    <property type="molecule type" value="Genomic_DNA"/>
</dbReference>
<evidence type="ECO:0000313" key="3">
    <source>
        <dbReference type="Proteomes" id="UP000515276"/>
    </source>
</evidence>
<evidence type="ECO:0000313" key="2">
    <source>
        <dbReference type="EMBL" id="QMV66111.1"/>
    </source>
</evidence>
<feature type="compositionally biased region" description="Polar residues" evidence="1">
    <location>
        <begin position="64"/>
        <end position="73"/>
    </location>
</feature>
<reference evidence="2 3" key="1">
    <citation type="journal article" date="2020" name="G3 (Bethesda)">
        <title>CeMbio - The Caenorhabditis elegans Microbiome Resource.</title>
        <authorList>
            <person name="Dirksen P."/>
            <person name="Assie A."/>
            <person name="Zimmermann J."/>
            <person name="Zhang F."/>
            <person name="Tietje A.M."/>
            <person name="Marsh S.A."/>
            <person name="Felix M.A."/>
            <person name="Shapira M."/>
            <person name="Kaleta C."/>
            <person name="Schulenburg H."/>
            <person name="Samuel B."/>
        </authorList>
    </citation>
    <scope>NUCLEOTIDE SEQUENCE [LARGE SCALE GENOMIC DNA]</scope>
    <source>
        <strain evidence="2 3">MSPm1</strain>
    </source>
</reference>
<sequence>MIDIRCGGCGRLLGKAASFTLLQIKCPRCRVMNQIATSCPSPERPRAPRYFEVAHGQESPPPGSTGTIHTTYQ</sequence>
<dbReference type="Proteomes" id="UP000515276">
    <property type="component" value="Chromosome"/>
</dbReference>
<feature type="region of interest" description="Disordered" evidence="1">
    <location>
        <begin position="53"/>
        <end position="73"/>
    </location>
</feature>
<proteinExistence type="predicted"/>
<gene>
    <name evidence="2" type="ORF">HS968_22675</name>
</gene>
<keyword evidence="3" id="KW-1185">Reference proteome</keyword>
<accession>A0A7G5DWI6</accession>
<evidence type="ECO:0000256" key="1">
    <source>
        <dbReference type="SAM" id="MobiDB-lite"/>
    </source>
</evidence>
<dbReference type="InterPro" id="IPR019294">
    <property type="entry name" value="Translation_reg_Com"/>
</dbReference>